<dbReference type="Pfam" id="PF00724">
    <property type="entry name" value="Oxidored_FMN"/>
    <property type="match status" value="1"/>
</dbReference>
<dbReference type="SUPFAM" id="SSF51395">
    <property type="entry name" value="FMN-linked oxidoreductases"/>
    <property type="match status" value="1"/>
</dbReference>
<dbReference type="Proteomes" id="UP001052739">
    <property type="component" value="Unassembled WGS sequence"/>
</dbReference>
<dbReference type="InterPro" id="IPR001155">
    <property type="entry name" value="OxRdtase_FMN_N"/>
</dbReference>
<feature type="domain" description="NADH:flavin oxidoreductase/NADH oxidase N-terminal" evidence="1">
    <location>
        <begin position="8"/>
        <end position="40"/>
    </location>
</feature>
<dbReference type="Gene3D" id="3.20.20.70">
    <property type="entry name" value="Aldolase class I"/>
    <property type="match status" value="1"/>
</dbReference>
<accession>A0ABQ3PCK9</accession>
<reference evidence="2" key="1">
    <citation type="submission" date="2024-05" db="EMBL/GenBank/DDBJ databases">
        <title>Whole genome shotgun sequence of Streptomyces hydrogenans NBRC 13475.</title>
        <authorList>
            <person name="Komaki H."/>
            <person name="Tamura T."/>
        </authorList>
    </citation>
    <scope>NUCLEOTIDE SEQUENCE</scope>
    <source>
        <strain evidence="2">NBRC 13475</strain>
    </source>
</reference>
<evidence type="ECO:0000313" key="2">
    <source>
        <dbReference type="EMBL" id="GHI22751.1"/>
    </source>
</evidence>
<keyword evidence="3" id="KW-1185">Reference proteome</keyword>
<dbReference type="EMBL" id="BNDW01000024">
    <property type="protein sequence ID" value="GHI22751.1"/>
    <property type="molecule type" value="Genomic_DNA"/>
</dbReference>
<organism evidence="2 3">
    <name type="scientific">Streptomyces hydrogenans</name>
    <dbReference type="NCBI Taxonomy" id="1873719"/>
    <lineage>
        <taxon>Bacteria</taxon>
        <taxon>Bacillati</taxon>
        <taxon>Actinomycetota</taxon>
        <taxon>Actinomycetes</taxon>
        <taxon>Kitasatosporales</taxon>
        <taxon>Streptomycetaceae</taxon>
        <taxon>Streptomyces</taxon>
    </lineage>
</organism>
<sequence length="42" mass="4686">MEVRMHLDLFAPINLGGLTLANRMVMAPMTRNRADTDGCVPR</sequence>
<name>A0ABQ3PCK9_9ACTN</name>
<gene>
    <name evidence="2" type="ORF">Shyd_41220</name>
</gene>
<dbReference type="InterPro" id="IPR013785">
    <property type="entry name" value="Aldolase_TIM"/>
</dbReference>
<comment type="caution">
    <text evidence="2">The sequence shown here is derived from an EMBL/GenBank/DDBJ whole genome shotgun (WGS) entry which is preliminary data.</text>
</comment>
<evidence type="ECO:0000259" key="1">
    <source>
        <dbReference type="Pfam" id="PF00724"/>
    </source>
</evidence>
<evidence type="ECO:0000313" key="3">
    <source>
        <dbReference type="Proteomes" id="UP001052739"/>
    </source>
</evidence>
<proteinExistence type="predicted"/>
<protein>
    <recommendedName>
        <fullName evidence="1">NADH:flavin oxidoreductase/NADH oxidase N-terminal domain-containing protein</fullName>
    </recommendedName>
</protein>